<dbReference type="SMART" id="SM00220">
    <property type="entry name" value="S_TKc"/>
    <property type="match status" value="1"/>
</dbReference>
<name>A0A061S516_9CHLO</name>
<dbReference type="InterPro" id="IPR000719">
    <property type="entry name" value="Prot_kinase_dom"/>
</dbReference>
<evidence type="ECO:0000256" key="3">
    <source>
        <dbReference type="ARBA" id="ARBA00022777"/>
    </source>
</evidence>
<sequence>MHPWTFKQRTFTGAGPLCSSLKQGMSASSRGQPFRNQRKLCLKFERTAGSALCFSRNNLTRKPDRKMHRAKASLNPESIVSVNRKIGEGSFGQVFEGTLSTKAGDVKVVMKRMKPTVERALEMGEIEIALNKASAKRAKGACADYLGYMEVNGKSAQPSVGLSEGLWLVWKYQGYKTLESYLRQRDFLQRLSYDLEVMEVSVIPTVMKQILDSLQKLHEGRIVHRDLKPMNLLFCEDDRRFRFIDLGACVDMSSGVNFSPEESIFDPTYCAPEKYIMPTSTPDFAEMSGPMQSLSCWSAWKQHSPDRFDMYSAGLVLMQLAVPKLRTQRAIKNFSEGLSQYNYDPREWASRQQLPARETFLLDEDNGAGWELAAALLRERVVEKKQARASTSTAPRPSAREALRFRFLKQADRRLPPELNPTLSSTSSYDEETPGAARRMGGVLQGLFSRTFDSEDEELDAPAVRRRAAANSRRRGS</sequence>
<dbReference type="PROSITE" id="PS00107">
    <property type="entry name" value="PROTEIN_KINASE_ATP"/>
    <property type="match status" value="1"/>
</dbReference>
<dbReference type="PROSITE" id="PS50011">
    <property type="entry name" value="PROTEIN_KINASE_DOM"/>
    <property type="match status" value="1"/>
</dbReference>
<evidence type="ECO:0000256" key="1">
    <source>
        <dbReference type="ARBA" id="ARBA00022679"/>
    </source>
</evidence>
<feature type="binding site" evidence="5">
    <location>
        <position position="111"/>
    </location>
    <ligand>
        <name>ATP</name>
        <dbReference type="ChEBI" id="CHEBI:30616"/>
    </ligand>
</feature>
<proteinExistence type="inferred from homology"/>
<comment type="similarity">
    <text evidence="6">Belongs to the protein kinase superfamily.</text>
</comment>
<evidence type="ECO:0000313" key="9">
    <source>
        <dbReference type="EMBL" id="JAC77881.1"/>
    </source>
</evidence>
<organism evidence="9">
    <name type="scientific">Tetraselmis sp. GSL018</name>
    <dbReference type="NCBI Taxonomy" id="582737"/>
    <lineage>
        <taxon>Eukaryota</taxon>
        <taxon>Viridiplantae</taxon>
        <taxon>Chlorophyta</taxon>
        <taxon>core chlorophytes</taxon>
        <taxon>Chlorodendrophyceae</taxon>
        <taxon>Chlorodendrales</taxon>
        <taxon>Chlorodendraceae</taxon>
        <taxon>Tetraselmis</taxon>
    </lineage>
</organism>
<evidence type="ECO:0000256" key="7">
    <source>
        <dbReference type="SAM" id="MobiDB-lite"/>
    </source>
</evidence>
<evidence type="ECO:0000259" key="8">
    <source>
        <dbReference type="PROSITE" id="PS50011"/>
    </source>
</evidence>
<dbReference type="EMBL" id="GBEZ01007593">
    <property type="protein sequence ID" value="JAC77881.1"/>
    <property type="molecule type" value="Transcribed_RNA"/>
</dbReference>
<evidence type="ECO:0000256" key="4">
    <source>
        <dbReference type="ARBA" id="ARBA00022840"/>
    </source>
</evidence>
<dbReference type="GO" id="GO:0005524">
    <property type="term" value="F:ATP binding"/>
    <property type="evidence" value="ECO:0007669"/>
    <property type="project" value="UniProtKB-UniRule"/>
</dbReference>
<dbReference type="Pfam" id="PF00069">
    <property type="entry name" value="Pkinase"/>
    <property type="match status" value="1"/>
</dbReference>
<dbReference type="InterPro" id="IPR008271">
    <property type="entry name" value="Ser/Thr_kinase_AS"/>
</dbReference>
<keyword evidence="4 5" id="KW-0067">ATP-binding</keyword>
<dbReference type="Gene3D" id="1.10.510.10">
    <property type="entry name" value="Transferase(Phosphotransferase) domain 1"/>
    <property type="match status" value="1"/>
</dbReference>
<feature type="compositionally biased region" description="Basic residues" evidence="7">
    <location>
        <begin position="464"/>
        <end position="477"/>
    </location>
</feature>
<dbReference type="InterPro" id="IPR011009">
    <property type="entry name" value="Kinase-like_dom_sf"/>
</dbReference>
<keyword evidence="6" id="KW-0723">Serine/threonine-protein kinase</keyword>
<dbReference type="InterPro" id="IPR017441">
    <property type="entry name" value="Protein_kinase_ATP_BS"/>
</dbReference>
<dbReference type="PANTHER" id="PTHR46699:SF4">
    <property type="entry name" value="SERINE_THREONINE-PROTEIN KINASE STN7, CHLOROPLASTIC"/>
    <property type="match status" value="1"/>
</dbReference>
<dbReference type="AlphaFoldDB" id="A0A061S516"/>
<keyword evidence="2 5" id="KW-0547">Nucleotide-binding</keyword>
<feature type="region of interest" description="Disordered" evidence="7">
    <location>
        <begin position="416"/>
        <end position="435"/>
    </location>
</feature>
<feature type="domain" description="Protein kinase" evidence="8">
    <location>
        <begin position="80"/>
        <end position="408"/>
    </location>
</feature>
<evidence type="ECO:0000256" key="6">
    <source>
        <dbReference type="RuleBase" id="RU000304"/>
    </source>
</evidence>
<keyword evidence="3 9" id="KW-0418">Kinase</keyword>
<dbReference type="GO" id="GO:0004674">
    <property type="term" value="F:protein serine/threonine kinase activity"/>
    <property type="evidence" value="ECO:0007669"/>
    <property type="project" value="UniProtKB-KW"/>
</dbReference>
<accession>A0A061S516</accession>
<dbReference type="SUPFAM" id="SSF56112">
    <property type="entry name" value="Protein kinase-like (PK-like)"/>
    <property type="match status" value="1"/>
</dbReference>
<dbReference type="PANTHER" id="PTHR46699">
    <property type="entry name" value="SERINE/THREONINE-PROTEIN KINASE STN8, CHLOROPLASTIC-RELATED"/>
    <property type="match status" value="1"/>
</dbReference>
<evidence type="ECO:0000256" key="5">
    <source>
        <dbReference type="PROSITE-ProRule" id="PRU10141"/>
    </source>
</evidence>
<protein>
    <submittedName>
        <fullName evidence="9">Serine threonine-protein kinase chloroplastic-like</fullName>
    </submittedName>
</protein>
<evidence type="ECO:0000256" key="2">
    <source>
        <dbReference type="ARBA" id="ARBA00022741"/>
    </source>
</evidence>
<dbReference type="Gene3D" id="3.30.200.20">
    <property type="entry name" value="Phosphorylase Kinase, domain 1"/>
    <property type="match status" value="1"/>
</dbReference>
<feature type="region of interest" description="Disordered" evidence="7">
    <location>
        <begin position="455"/>
        <end position="477"/>
    </location>
</feature>
<reference evidence="9" key="1">
    <citation type="submission" date="2014-05" db="EMBL/GenBank/DDBJ databases">
        <title>The transcriptome of the halophilic microalga Tetraselmis sp. GSL018 isolated from the Great Salt Lake, Utah.</title>
        <authorList>
            <person name="Jinkerson R.E."/>
            <person name="D'Adamo S."/>
            <person name="Posewitz M.C."/>
        </authorList>
    </citation>
    <scope>NUCLEOTIDE SEQUENCE</scope>
    <source>
        <strain evidence="9">GSL018</strain>
    </source>
</reference>
<keyword evidence="1" id="KW-0808">Transferase</keyword>
<dbReference type="PROSITE" id="PS00108">
    <property type="entry name" value="PROTEIN_KINASE_ST"/>
    <property type="match status" value="1"/>
</dbReference>
<gene>
    <name evidence="9" type="ORF">TSPGSL018_16580</name>
</gene>